<dbReference type="Proteomes" id="UP000182589">
    <property type="component" value="Unassembled WGS sequence"/>
</dbReference>
<organism evidence="2 3">
    <name type="scientific">Alicyclobacillus hesperidum</name>
    <dbReference type="NCBI Taxonomy" id="89784"/>
    <lineage>
        <taxon>Bacteria</taxon>
        <taxon>Bacillati</taxon>
        <taxon>Bacillota</taxon>
        <taxon>Bacilli</taxon>
        <taxon>Bacillales</taxon>
        <taxon>Alicyclobacillaceae</taxon>
        <taxon>Alicyclobacillus</taxon>
    </lineage>
</organism>
<name>A0A1H2UD60_9BACL</name>
<dbReference type="AlphaFoldDB" id="A0A1H2UD60"/>
<proteinExistence type="predicted"/>
<dbReference type="EMBL" id="FNOJ01000007">
    <property type="protein sequence ID" value="SDW54046.1"/>
    <property type="molecule type" value="Genomic_DNA"/>
</dbReference>
<evidence type="ECO:0000313" key="2">
    <source>
        <dbReference type="EMBL" id="SDW54046.1"/>
    </source>
</evidence>
<dbReference type="EMBL" id="BSRA01000009">
    <property type="protein sequence ID" value="GLV14180.1"/>
    <property type="molecule type" value="Genomic_DNA"/>
</dbReference>
<reference evidence="1" key="3">
    <citation type="submission" date="2023-02" db="EMBL/GenBank/DDBJ databases">
        <title>Proposal of a novel subspecies: Alicyclobacillus hesperidum subspecies aegle.</title>
        <authorList>
            <person name="Goto K."/>
            <person name="Fujii T."/>
            <person name="Yasui K."/>
            <person name="Mochida K."/>
            <person name="Kato-Tanaka Y."/>
            <person name="Morohoshi S."/>
            <person name="An S.Y."/>
            <person name="Kasai H."/>
            <person name="Yokota A."/>
        </authorList>
    </citation>
    <scope>NUCLEOTIDE SEQUENCE</scope>
    <source>
        <strain evidence="1">DSM 12766</strain>
    </source>
</reference>
<evidence type="ECO:0000313" key="1">
    <source>
        <dbReference type="EMBL" id="GLV14180.1"/>
    </source>
</evidence>
<reference evidence="3" key="2">
    <citation type="submission" date="2016-10" db="EMBL/GenBank/DDBJ databases">
        <authorList>
            <person name="Varghese N."/>
        </authorList>
    </citation>
    <scope>NUCLEOTIDE SEQUENCE [LARGE SCALE GENOMIC DNA]</scope>
    <source>
        <strain evidence="3">DSM 12489</strain>
    </source>
</reference>
<protein>
    <submittedName>
        <fullName evidence="2">Uncharacterized protein</fullName>
    </submittedName>
</protein>
<gene>
    <name evidence="1" type="ORF">Heshes_18640</name>
    <name evidence="2" type="ORF">SAMN04489725_107152</name>
</gene>
<keyword evidence="3" id="KW-1185">Reference proteome</keyword>
<dbReference type="RefSeq" id="WP_074692995.1">
    <property type="nucleotide sequence ID" value="NZ_BSRA01000009.1"/>
</dbReference>
<sequence>MRRPVATAAKELSSVLTSGGDVRYDHRLYLAETAIGMAVQRGLKVPAQGVLDTHMRHSV</sequence>
<accession>A0A1H2UD60</accession>
<dbReference type="Proteomes" id="UP001157137">
    <property type="component" value="Unassembled WGS sequence"/>
</dbReference>
<evidence type="ECO:0000313" key="3">
    <source>
        <dbReference type="Proteomes" id="UP000182589"/>
    </source>
</evidence>
<reference evidence="2" key="1">
    <citation type="submission" date="2016-10" db="EMBL/GenBank/DDBJ databases">
        <authorList>
            <person name="de Groot N.N."/>
        </authorList>
    </citation>
    <scope>NUCLEOTIDE SEQUENCE [LARGE SCALE GENOMIC DNA]</scope>
    <source>
        <strain evidence="2">DSM 12489</strain>
    </source>
</reference>